<evidence type="ECO:0000256" key="9">
    <source>
        <dbReference type="ARBA" id="ARBA00023136"/>
    </source>
</evidence>
<dbReference type="PANTHER" id="PTHR47943">
    <property type="entry name" value="CYTOCHROME P450 93A3-LIKE"/>
    <property type="match status" value="1"/>
</dbReference>
<dbReference type="PANTHER" id="PTHR47943:SF9">
    <property type="entry name" value="CYTOCHROME P450"/>
    <property type="match status" value="1"/>
</dbReference>
<evidence type="ECO:0000256" key="7">
    <source>
        <dbReference type="ARBA" id="ARBA00023004"/>
    </source>
</evidence>
<evidence type="ECO:0000313" key="12">
    <source>
        <dbReference type="EMBL" id="KAF3438542.1"/>
    </source>
</evidence>
<reference evidence="12" key="1">
    <citation type="submission" date="2020-03" db="EMBL/GenBank/DDBJ databases">
        <title>A high-quality chromosome-level genome assembly of a woody plant with both climbing and erect habits, Rhamnella rubrinervis.</title>
        <authorList>
            <person name="Lu Z."/>
            <person name="Yang Y."/>
            <person name="Zhu X."/>
            <person name="Sun Y."/>
        </authorList>
    </citation>
    <scope>NUCLEOTIDE SEQUENCE</scope>
    <source>
        <strain evidence="12">BYM</strain>
        <tissue evidence="12">Leaf</tissue>
    </source>
</reference>
<proteinExistence type="inferred from homology"/>
<keyword evidence="9" id="KW-0472">Membrane</keyword>
<feature type="compositionally biased region" description="Low complexity" evidence="10">
    <location>
        <begin position="29"/>
        <end position="45"/>
    </location>
</feature>
<dbReference type="GO" id="GO:0016705">
    <property type="term" value="F:oxidoreductase activity, acting on paired donors, with incorporation or reduction of molecular oxygen"/>
    <property type="evidence" value="ECO:0007669"/>
    <property type="project" value="InterPro"/>
</dbReference>
<feature type="signal peptide" evidence="11">
    <location>
        <begin position="1"/>
        <end position="18"/>
    </location>
</feature>
<protein>
    <recommendedName>
        <fullName evidence="14">Cytochrome P450</fullName>
    </recommendedName>
</protein>
<comment type="cofactor">
    <cofactor evidence="1">
        <name>heme</name>
        <dbReference type="ChEBI" id="CHEBI:30413"/>
    </cofactor>
</comment>
<keyword evidence="4" id="KW-0349">Heme</keyword>
<dbReference type="EMBL" id="VOIH02000009">
    <property type="protein sequence ID" value="KAF3438542.1"/>
    <property type="molecule type" value="Genomic_DNA"/>
</dbReference>
<evidence type="ECO:0000313" key="13">
    <source>
        <dbReference type="Proteomes" id="UP000796880"/>
    </source>
</evidence>
<evidence type="ECO:0000256" key="6">
    <source>
        <dbReference type="ARBA" id="ARBA00023002"/>
    </source>
</evidence>
<dbReference type="GO" id="GO:0005506">
    <property type="term" value="F:iron ion binding"/>
    <property type="evidence" value="ECO:0007669"/>
    <property type="project" value="InterPro"/>
</dbReference>
<dbReference type="AlphaFoldDB" id="A0A8K0DVZ9"/>
<dbReference type="GO" id="GO:0020037">
    <property type="term" value="F:heme binding"/>
    <property type="evidence" value="ECO:0007669"/>
    <property type="project" value="InterPro"/>
</dbReference>
<keyword evidence="5" id="KW-0479">Metal-binding</keyword>
<organism evidence="12 13">
    <name type="scientific">Rhamnella rubrinervis</name>
    <dbReference type="NCBI Taxonomy" id="2594499"/>
    <lineage>
        <taxon>Eukaryota</taxon>
        <taxon>Viridiplantae</taxon>
        <taxon>Streptophyta</taxon>
        <taxon>Embryophyta</taxon>
        <taxon>Tracheophyta</taxon>
        <taxon>Spermatophyta</taxon>
        <taxon>Magnoliopsida</taxon>
        <taxon>eudicotyledons</taxon>
        <taxon>Gunneridae</taxon>
        <taxon>Pentapetalae</taxon>
        <taxon>rosids</taxon>
        <taxon>fabids</taxon>
        <taxon>Rosales</taxon>
        <taxon>Rhamnaceae</taxon>
        <taxon>rhamnoid group</taxon>
        <taxon>Rhamneae</taxon>
        <taxon>Rhamnella</taxon>
    </lineage>
</organism>
<feature type="chain" id="PRO_5035435506" description="Cytochrome P450" evidence="11">
    <location>
        <begin position="19"/>
        <end position="177"/>
    </location>
</feature>
<evidence type="ECO:0000256" key="3">
    <source>
        <dbReference type="ARBA" id="ARBA00010617"/>
    </source>
</evidence>
<keyword evidence="8" id="KW-0503">Monooxygenase</keyword>
<dbReference type="GO" id="GO:0004497">
    <property type="term" value="F:monooxygenase activity"/>
    <property type="evidence" value="ECO:0007669"/>
    <property type="project" value="UniProtKB-KW"/>
</dbReference>
<dbReference type="Gene3D" id="1.10.630.10">
    <property type="entry name" value="Cytochrome P450"/>
    <property type="match status" value="1"/>
</dbReference>
<keyword evidence="13" id="KW-1185">Reference proteome</keyword>
<comment type="similarity">
    <text evidence="3">Belongs to the cytochrome P450 family.</text>
</comment>
<evidence type="ECO:0008006" key="14">
    <source>
        <dbReference type="Google" id="ProtNLM"/>
    </source>
</evidence>
<evidence type="ECO:0000256" key="10">
    <source>
        <dbReference type="SAM" id="MobiDB-lite"/>
    </source>
</evidence>
<keyword evidence="7" id="KW-0408">Iron</keyword>
<gene>
    <name evidence="12" type="ORF">FNV43_RR21305</name>
</gene>
<dbReference type="Pfam" id="PF00067">
    <property type="entry name" value="p450"/>
    <property type="match status" value="1"/>
</dbReference>
<accession>A0A8K0DVZ9</accession>
<keyword evidence="6" id="KW-0560">Oxidoreductase</keyword>
<dbReference type="GO" id="GO:0016020">
    <property type="term" value="C:membrane"/>
    <property type="evidence" value="ECO:0007669"/>
    <property type="project" value="UniProtKB-SubCell"/>
</dbReference>
<dbReference type="InterPro" id="IPR036396">
    <property type="entry name" value="Cyt_P450_sf"/>
</dbReference>
<comment type="subcellular location">
    <subcellularLocation>
        <location evidence="2">Membrane</location>
    </subcellularLocation>
</comment>
<keyword evidence="11" id="KW-0732">Signal</keyword>
<evidence type="ECO:0000256" key="2">
    <source>
        <dbReference type="ARBA" id="ARBA00004370"/>
    </source>
</evidence>
<evidence type="ECO:0000256" key="8">
    <source>
        <dbReference type="ARBA" id="ARBA00023033"/>
    </source>
</evidence>
<name>A0A8K0DVZ9_9ROSA</name>
<evidence type="ECO:0000256" key="11">
    <source>
        <dbReference type="SAM" id="SignalP"/>
    </source>
</evidence>
<sequence>MSSTIIVIPTVIVTLCDASKARQKRQEWSETSTRTPSRTHPSETSTKLDYVPVLGALDLQESFRLHPIAPLLAPASAARTLLLKDIGYKKKSRIIVNTWAIGHDQNVWSNNVEEFYPERFMKRDTDVLGPDFELSPFGSGRVKCSGAQSGLTTVRLVLAELRHCFKGYLMSCHSKLN</sequence>
<evidence type="ECO:0000256" key="1">
    <source>
        <dbReference type="ARBA" id="ARBA00001971"/>
    </source>
</evidence>
<evidence type="ECO:0000256" key="5">
    <source>
        <dbReference type="ARBA" id="ARBA00022723"/>
    </source>
</evidence>
<dbReference type="Proteomes" id="UP000796880">
    <property type="component" value="Unassembled WGS sequence"/>
</dbReference>
<evidence type="ECO:0000256" key="4">
    <source>
        <dbReference type="ARBA" id="ARBA00022617"/>
    </source>
</evidence>
<dbReference type="OrthoDB" id="2789670at2759"/>
<dbReference type="InterPro" id="IPR001128">
    <property type="entry name" value="Cyt_P450"/>
</dbReference>
<dbReference type="SUPFAM" id="SSF48264">
    <property type="entry name" value="Cytochrome P450"/>
    <property type="match status" value="1"/>
</dbReference>
<feature type="region of interest" description="Disordered" evidence="10">
    <location>
        <begin position="24"/>
        <end position="45"/>
    </location>
</feature>
<comment type="caution">
    <text evidence="12">The sequence shown here is derived from an EMBL/GenBank/DDBJ whole genome shotgun (WGS) entry which is preliminary data.</text>
</comment>